<keyword evidence="5" id="KW-1133">Transmembrane helix</keyword>
<keyword evidence="1" id="KW-0547">Nucleotide-binding</keyword>
<dbReference type="Pfam" id="PF00012">
    <property type="entry name" value="HSP70"/>
    <property type="match status" value="1"/>
</dbReference>
<accession>A0A1X2KTK9</accession>
<evidence type="ECO:0000256" key="4">
    <source>
        <dbReference type="SAM" id="MobiDB-lite"/>
    </source>
</evidence>
<gene>
    <name evidence="6" type="ORF">B8W69_21210</name>
</gene>
<dbReference type="OrthoDB" id="5173286at2"/>
<dbReference type="CDD" id="cd10170">
    <property type="entry name" value="ASKHA_NBD_HSP70"/>
    <property type="match status" value="1"/>
</dbReference>
<keyword evidence="5" id="KW-0472">Membrane</keyword>
<feature type="region of interest" description="Disordered" evidence="4">
    <location>
        <begin position="488"/>
        <end position="572"/>
    </location>
</feature>
<name>A0A1X2KTK9_9MYCO</name>
<dbReference type="RefSeq" id="WP_085291731.1">
    <property type="nucleotide sequence ID" value="NZ_NCXM01000024.1"/>
</dbReference>
<keyword evidence="3" id="KW-0143">Chaperone</keyword>
<dbReference type="Proteomes" id="UP000242320">
    <property type="component" value="Unassembled WGS sequence"/>
</dbReference>
<evidence type="ECO:0000256" key="3">
    <source>
        <dbReference type="ARBA" id="ARBA00023186"/>
    </source>
</evidence>
<dbReference type="EMBL" id="NCXM01000024">
    <property type="protein sequence ID" value="OSC24653.1"/>
    <property type="molecule type" value="Genomic_DNA"/>
</dbReference>
<dbReference type="PANTHER" id="PTHR42749:SF1">
    <property type="entry name" value="CELL SHAPE-DETERMINING PROTEIN MREB"/>
    <property type="match status" value="1"/>
</dbReference>
<sequence>MANGVGTALGLSIGATNLAAVTADNAITRKPVLTLYPDRPAEIGIPAENPRLQGPGVVITGFVNRVGDPRGVVAVDGSVHRSEVLVADGLRALAYAATGGRALPDDVAVTYPAHWESHAVEALGAALSEIAEWSRRTRPILLIPDAAATLLAVRTSPGIPPRGTVAVCDFGGSGTNITLMHADGDYRALAPTFRHRDFSGDLIDQAVLGAVIANMPTTGAFPSGNAAIGSLSRLRSACRIAKEELSSGTVATLTDGLTGTRGEVRLTRHELDDAIRPSLNSAISALDEALARNGIRDLVAVVSTGGGANLPTVTTALSRHFRVPVTTTPRPQLTAAVGAALRAAHGPGDAGSTLSAPAAQATPATLSAPAAPVAARASVRPDPRPEATATTQAPPAEPTQAELARAWSATGHNSRVTGAGYSGPNPDAATGAAMAATGSTGVAPETVKRNRLVSRWHLLPAAAIVITVAAVLLVGTAVAIGLTAQNRSATTPTPTLSTAPPAPHSATAEPAPPPPDVPVPSTSDTTPPAETETPMTTTPRATPQAAPPVPARPAAPRKVAAPPIPPGIDEPIPGLDRVNQIIQEIEGNLGITALGPIPPH</sequence>
<organism evidence="6 7">
    <name type="scientific">Mycolicibacterium vulneris</name>
    <dbReference type="NCBI Taxonomy" id="547163"/>
    <lineage>
        <taxon>Bacteria</taxon>
        <taxon>Bacillati</taxon>
        <taxon>Actinomycetota</taxon>
        <taxon>Actinomycetes</taxon>
        <taxon>Mycobacteriales</taxon>
        <taxon>Mycobacteriaceae</taxon>
        <taxon>Mycolicibacterium</taxon>
    </lineage>
</organism>
<protein>
    <submittedName>
        <fullName evidence="6">Molecular chaperone</fullName>
    </submittedName>
</protein>
<feature type="compositionally biased region" description="Low complexity" evidence="4">
    <location>
        <begin position="386"/>
        <end position="402"/>
    </location>
</feature>
<evidence type="ECO:0000313" key="7">
    <source>
        <dbReference type="Proteomes" id="UP000242320"/>
    </source>
</evidence>
<dbReference type="InterPro" id="IPR043129">
    <property type="entry name" value="ATPase_NBD"/>
</dbReference>
<dbReference type="GO" id="GO:0005524">
    <property type="term" value="F:ATP binding"/>
    <property type="evidence" value="ECO:0007669"/>
    <property type="project" value="UniProtKB-KW"/>
</dbReference>
<keyword evidence="5" id="KW-0812">Transmembrane</keyword>
<keyword evidence="2" id="KW-0067">ATP-binding</keyword>
<evidence type="ECO:0000256" key="1">
    <source>
        <dbReference type="ARBA" id="ARBA00022741"/>
    </source>
</evidence>
<feature type="compositionally biased region" description="Low complexity" evidence="4">
    <location>
        <begin position="488"/>
        <end position="509"/>
    </location>
</feature>
<evidence type="ECO:0000256" key="2">
    <source>
        <dbReference type="ARBA" id="ARBA00022840"/>
    </source>
</evidence>
<proteinExistence type="predicted"/>
<dbReference type="SUPFAM" id="SSF53067">
    <property type="entry name" value="Actin-like ATPase domain"/>
    <property type="match status" value="1"/>
</dbReference>
<dbReference type="PANTHER" id="PTHR42749">
    <property type="entry name" value="CELL SHAPE-DETERMINING PROTEIN MREB"/>
    <property type="match status" value="1"/>
</dbReference>
<reference evidence="6 7" key="1">
    <citation type="submission" date="2017-04" db="EMBL/GenBank/DDBJ databases">
        <title>The new phylogeny of genus Mycobacterium.</title>
        <authorList>
            <person name="Tortoli E."/>
            <person name="Trovato A."/>
            <person name="Cirillo D.M."/>
        </authorList>
    </citation>
    <scope>NUCLEOTIDE SEQUENCE [LARGE SCALE GENOMIC DNA]</scope>
    <source>
        <strain evidence="6 7">DSM 45247</strain>
    </source>
</reference>
<dbReference type="AlphaFoldDB" id="A0A1X2KTK9"/>
<feature type="compositionally biased region" description="Low complexity" evidence="4">
    <location>
        <begin position="519"/>
        <end position="544"/>
    </location>
</feature>
<evidence type="ECO:0000313" key="6">
    <source>
        <dbReference type="EMBL" id="OSC24653.1"/>
    </source>
</evidence>
<dbReference type="InterPro" id="IPR013126">
    <property type="entry name" value="Hsp_70_fam"/>
</dbReference>
<feature type="compositionally biased region" description="Low complexity" evidence="4">
    <location>
        <begin position="353"/>
        <end position="378"/>
    </location>
</feature>
<feature type="region of interest" description="Disordered" evidence="4">
    <location>
        <begin position="344"/>
        <end position="403"/>
    </location>
</feature>
<comment type="caution">
    <text evidence="6">The sequence shown here is derived from an EMBL/GenBank/DDBJ whole genome shotgun (WGS) entry which is preliminary data.</text>
</comment>
<evidence type="ECO:0000256" key="5">
    <source>
        <dbReference type="SAM" id="Phobius"/>
    </source>
</evidence>
<dbReference type="Gene3D" id="3.90.640.10">
    <property type="entry name" value="Actin, Chain A, domain 4"/>
    <property type="match status" value="1"/>
</dbReference>
<keyword evidence="7" id="KW-1185">Reference proteome</keyword>
<feature type="transmembrane region" description="Helical" evidence="5">
    <location>
        <begin position="458"/>
        <end position="482"/>
    </location>
</feature>
<dbReference type="GO" id="GO:0140662">
    <property type="term" value="F:ATP-dependent protein folding chaperone"/>
    <property type="evidence" value="ECO:0007669"/>
    <property type="project" value="InterPro"/>
</dbReference>
<dbReference type="Gene3D" id="3.30.420.40">
    <property type="match status" value="2"/>
</dbReference>